<dbReference type="Proteomes" id="UP000811246">
    <property type="component" value="Chromosome 5"/>
</dbReference>
<comment type="caution">
    <text evidence="2">The sequence shown here is derived from an EMBL/GenBank/DDBJ whole genome shotgun (WGS) entry which is preliminary data.</text>
</comment>
<name>A0A922JJQ8_CARIL</name>
<evidence type="ECO:0000313" key="2">
    <source>
        <dbReference type="EMBL" id="KAG6710330.1"/>
    </source>
</evidence>
<evidence type="ECO:0000256" key="1">
    <source>
        <dbReference type="SAM" id="MobiDB-lite"/>
    </source>
</evidence>
<evidence type="ECO:0008006" key="4">
    <source>
        <dbReference type="Google" id="ProtNLM"/>
    </source>
</evidence>
<evidence type="ECO:0000313" key="3">
    <source>
        <dbReference type="Proteomes" id="UP000811246"/>
    </source>
</evidence>
<accession>A0A922JJQ8</accession>
<protein>
    <recommendedName>
        <fullName evidence="4">Reverse transcriptase RNase H-like domain-containing protein</fullName>
    </recommendedName>
</protein>
<reference evidence="2" key="1">
    <citation type="submission" date="2021-01" db="EMBL/GenBank/DDBJ databases">
        <authorList>
            <person name="Lovell J.T."/>
            <person name="Bentley N."/>
            <person name="Bhattarai G."/>
            <person name="Jenkins J.W."/>
            <person name="Sreedasyam A."/>
            <person name="Alarcon Y."/>
            <person name="Bock C."/>
            <person name="Boston L."/>
            <person name="Carlson J."/>
            <person name="Cervantes K."/>
            <person name="Clermont K."/>
            <person name="Krom N."/>
            <person name="Kubenka K."/>
            <person name="Mamidi S."/>
            <person name="Mattison C."/>
            <person name="Monteros M."/>
            <person name="Pisani C."/>
            <person name="Plott C."/>
            <person name="Rajasekar S."/>
            <person name="Rhein H.S."/>
            <person name="Rohla C."/>
            <person name="Song M."/>
            <person name="Hilaire R.S."/>
            <person name="Shu S."/>
            <person name="Wells L."/>
            <person name="Wang X."/>
            <person name="Webber J."/>
            <person name="Heerema R.J."/>
            <person name="Klein P."/>
            <person name="Conner P."/>
            <person name="Grauke L."/>
            <person name="Grimwood J."/>
            <person name="Schmutz J."/>
            <person name="Randall J.J."/>
        </authorList>
    </citation>
    <scope>NUCLEOTIDE SEQUENCE</scope>
    <source>
        <tissue evidence="2">Leaf</tissue>
    </source>
</reference>
<sequence length="93" mass="11008">MKVLTKHPFRRILQKPNRSTKLVAWSIELNEFNIKYIPRSAVKGEILANFIVKDQKTPRPLYLDAKVEPKDSQYNQKKWRSNDPKTFILSHQS</sequence>
<dbReference type="AlphaFoldDB" id="A0A922JJQ8"/>
<organism evidence="2 3">
    <name type="scientific">Carya illinoinensis</name>
    <name type="common">Pecan</name>
    <dbReference type="NCBI Taxonomy" id="32201"/>
    <lineage>
        <taxon>Eukaryota</taxon>
        <taxon>Viridiplantae</taxon>
        <taxon>Streptophyta</taxon>
        <taxon>Embryophyta</taxon>
        <taxon>Tracheophyta</taxon>
        <taxon>Spermatophyta</taxon>
        <taxon>Magnoliopsida</taxon>
        <taxon>eudicotyledons</taxon>
        <taxon>Gunneridae</taxon>
        <taxon>Pentapetalae</taxon>
        <taxon>rosids</taxon>
        <taxon>fabids</taxon>
        <taxon>Fagales</taxon>
        <taxon>Juglandaceae</taxon>
        <taxon>Carya</taxon>
    </lineage>
</organism>
<gene>
    <name evidence="2" type="ORF">I3842_05G000100</name>
</gene>
<dbReference type="EMBL" id="CM031829">
    <property type="protein sequence ID" value="KAG6710330.1"/>
    <property type="molecule type" value="Genomic_DNA"/>
</dbReference>
<feature type="region of interest" description="Disordered" evidence="1">
    <location>
        <begin position="71"/>
        <end position="93"/>
    </location>
</feature>
<proteinExistence type="predicted"/>